<keyword evidence="3" id="KW-1185">Reference proteome</keyword>
<name>A0A6A8A989_9HYPH</name>
<dbReference type="RefSeq" id="WP_153353943.1">
    <property type="nucleotide sequence ID" value="NZ_JAYKOO010000006.1"/>
</dbReference>
<feature type="compositionally biased region" description="Polar residues" evidence="1">
    <location>
        <begin position="35"/>
        <end position="47"/>
    </location>
</feature>
<proteinExistence type="predicted"/>
<evidence type="ECO:0000313" key="2">
    <source>
        <dbReference type="EMBL" id="MQY46447.1"/>
    </source>
</evidence>
<dbReference type="AlphaFoldDB" id="A0A6A8A989"/>
<comment type="caution">
    <text evidence="2">The sequence shown here is derived from an EMBL/GenBank/DDBJ whole genome shotgun (WGS) entry which is preliminary data.</text>
</comment>
<evidence type="ECO:0000313" key="3">
    <source>
        <dbReference type="Proteomes" id="UP000435138"/>
    </source>
</evidence>
<feature type="compositionally biased region" description="Basic and acidic residues" evidence="1">
    <location>
        <begin position="54"/>
        <end position="68"/>
    </location>
</feature>
<organism evidence="2 3">
    <name type="scientific">Endobacterium cereale</name>
    <dbReference type="NCBI Taxonomy" id="2663029"/>
    <lineage>
        <taxon>Bacteria</taxon>
        <taxon>Pseudomonadati</taxon>
        <taxon>Pseudomonadota</taxon>
        <taxon>Alphaproteobacteria</taxon>
        <taxon>Hyphomicrobiales</taxon>
        <taxon>Rhizobiaceae</taxon>
        <taxon>Endobacterium</taxon>
    </lineage>
</organism>
<gene>
    <name evidence="2" type="ORF">GAO09_10360</name>
</gene>
<protein>
    <submittedName>
        <fullName evidence="2">Uncharacterized protein</fullName>
    </submittedName>
</protein>
<feature type="region of interest" description="Disordered" evidence="1">
    <location>
        <begin position="33"/>
        <end position="69"/>
    </location>
</feature>
<accession>A0A6A8A989</accession>
<reference evidence="2 3" key="1">
    <citation type="submission" date="2019-11" db="EMBL/GenBank/DDBJ databases">
        <title>Genome analysis of Rhizobacterium cereale a novel genus and species isolated from maize roots in North Spain.</title>
        <authorList>
            <person name="Menendez E."/>
            <person name="Flores-Felix J.D."/>
            <person name="Ramirez-Bahena M.-H."/>
            <person name="Igual J.M."/>
            <person name="Garcia-Fraile P."/>
            <person name="Peix A."/>
            <person name="Velazquez E."/>
        </authorList>
    </citation>
    <scope>NUCLEOTIDE SEQUENCE [LARGE SCALE GENOMIC DNA]</scope>
    <source>
        <strain evidence="2 3">RZME27</strain>
    </source>
</reference>
<evidence type="ECO:0000256" key="1">
    <source>
        <dbReference type="SAM" id="MobiDB-lite"/>
    </source>
</evidence>
<sequence length="131" mass="14166">MVEIGTLSRSGIVTKIYPLTALALELSKPDDAKASASTEAANSTVGTSKKRYADRRGSRNHGQREFAAQKHFSPRIGLKLIFAATNLKAKGTCNEFRLEGTALGCCPDYYWSSNILADNFRPHPIGTGGYA</sequence>
<dbReference type="Proteomes" id="UP000435138">
    <property type="component" value="Unassembled WGS sequence"/>
</dbReference>
<dbReference type="EMBL" id="WIXI01000041">
    <property type="protein sequence ID" value="MQY46447.1"/>
    <property type="molecule type" value="Genomic_DNA"/>
</dbReference>